<dbReference type="EMBL" id="CP151502">
    <property type="protein sequence ID" value="WZN59526.1"/>
    <property type="molecule type" value="Genomic_DNA"/>
</dbReference>
<dbReference type="InterPro" id="IPR035983">
    <property type="entry name" value="Hect_E3_ubiquitin_ligase"/>
</dbReference>
<dbReference type="GO" id="GO:0000209">
    <property type="term" value="P:protein polyubiquitination"/>
    <property type="evidence" value="ECO:0007669"/>
    <property type="project" value="InterPro"/>
</dbReference>
<keyword evidence="4 7" id="KW-0833">Ubl conjugation pathway</keyword>
<evidence type="ECO:0000313" key="9">
    <source>
        <dbReference type="EMBL" id="WZN59526.1"/>
    </source>
</evidence>
<accession>A0AAX4P0V0</accession>
<dbReference type="GO" id="GO:0016874">
    <property type="term" value="F:ligase activity"/>
    <property type="evidence" value="ECO:0007669"/>
    <property type="project" value="UniProtKB-KW"/>
</dbReference>
<evidence type="ECO:0000256" key="7">
    <source>
        <dbReference type="PROSITE-ProRule" id="PRU00104"/>
    </source>
</evidence>
<evidence type="ECO:0000256" key="5">
    <source>
        <dbReference type="ARBA" id="ARBA00057703"/>
    </source>
</evidence>
<dbReference type="SUPFAM" id="SSF56204">
    <property type="entry name" value="Hect, E3 ligase catalytic domain"/>
    <property type="match status" value="1"/>
</dbReference>
<dbReference type="Proteomes" id="UP001472866">
    <property type="component" value="Chromosome 02"/>
</dbReference>
<dbReference type="GO" id="GO:0006511">
    <property type="term" value="P:ubiquitin-dependent protein catabolic process"/>
    <property type="evidence" value="ECO:0007669"/>
    <property type="project" value="TreeGrafter"/>
</dbReference>
<evidence type="ECO:0000256" key="6">
    <source>
        <dbReference type="ARBA" id="ARBA00061247"/>
    </source>
</evidence>
<dbReference type="PROSITE" id="PS50237">
    <property type="entry name" value="HECT"/>
    <property type="match status" value="1"/>
</dbReference>
<dbReference type="FunFam" id="3.30.2410.10:FF:000011">
    <property type="entry name" value="Putative Ubiquitin-protein ligase E3C"/>
    <property type="match status" value="1"/>
</dbReference>
<dbReference type="FunFam" id="3.30.2160.10:FF:000002">
    <property type="entry name" value="Putative Ubiquitin-protein ligase E3C"/>
    <property type="match status" value="1"/>
</dbReference>
<evidence type="ECO:0000259" key="8">
    <source>
        <dbReference type="PROSITE" id="PS50237"/>
    </source>
</evidence>
<keyword evidence="10" id="KW-1185">Reference proteome</keyword>
<dbReference type="EC" id="2.3.2.26" evidence="2"/>
<comment type="catalytic activity">
    <reaction evidence="1">
        <text>S-ubiquitinyl-[E2 ubiquitin-conjugating enzyme]-L-cysteine + [acceptor protein]-L-lysine = [E2 ubiquitin-conjugating enzyme]-L-cysteine + N(6)-ubiquitinyl-[acceptor protein]-L-lysine.</text>
        <dbReference type="EC" id="2.3.2.26"/>
    </reaction>
</comment>
<dbReference type="GO" id="GO:0061630">
    <property type="term" value="F:ubiquitin protein ligase activity"/>
    <property type="evidence" value="ECO:0007669"/>
    <property type="project" value="UniProtKB-EC"/>
</dbReference>
<evidence type="ECO:0000256" key="2">
    <source>
        <dbReference type="ARBA" id="ARBA00012485"/>
    </source>
</evidence>
<proteinExistence type="inferred from homology"/>
<reference evidence="9 10" key="1">
    <citation type="submission" date="2024-03" db="EMBL/GenBank/DDBJ databases">
        <title>Complete genome sequence of the green alga Chloropicon roscoffensis RCC1871.</title>
        <authorList>
            <person name="Lemieux C."/>
            <person name="Pombert J.-F."/>
            <person name="Otis C."/>
            <person name="Turmel M."/>
        </authorList>
    </citation>
    <scope>NUCLEOTIDE SEQUENCE [LARGE SCALE GENOMIC DNA]</scope>
    <source>
        <strain evidence="9 10">RCC1871</strain>
    </source>
</reference>
<feature type="active site" description="Glycyl thioester intermediate" evidence="7">
    <location>
        <position position="945"/>
    </location>
</feature>
<dbReference type="InterPro" id="IPR044611">
    <property type="entry name" value="E3A/B/C-like"/>
</dbReference>
<dbReference type="PANTHER" id="PTHR45700:SF6">
    <property type="entry name" value="E3 UBIQUITIN-PROTEIN LIGASE UPL6"/>
    <property type="match status" value="1"/>
</dbReference>
<dbReference type="Gene3D" id="3.90.1750.10">
    <property type="entry name" value="Hect, E3 ligase catalytic domains"/>
    <property type="match status" value="1"/>
</dbReference>
<evidence type="ECO:0000256" key="3">
    <source>
        <dbReference type="ARBA" id="ARBA00022679"/>
    </source>
</evidence>
<sequence length="977" mass="106723">MFFDGDHRTRRRKVKLGGRSVVEDRSTVLLKAKQAKEARKRQRMEQEAATVIGAFARSWAAAKSERARVREVWVSRPVGLEARLFSVRQLVFFYEKGSASDALRLCSACEGALESLAASWLDESRCAQEGRLPNLCHLLIARSFELLDGLAELGDAEVAPRAVESVLPFLEACLGLHGGLGPGASAAVSRALSHAVHARGLYASLAKLLACPPSDLPRLELTRLEGFSASVVGKCLGLGLSEAGLADFLTLEGSVFGEGGVLSAVAGPLWEGLVAVASGSPAGAVDGALARRGGGEGAHAAMLNNFLALSRSRGGGMEPGALGSFIGLLDALLAPCLGSGEPGGEGLPQSAETAEVVSILAGDLDMWNALSKSILPGSREEILDGKKLEGTVALVSLLSKLVAHCGDAQPLVVLLTSLAFKVHLLERLWFYASASLDPTSISDQDQDRTADFIVVLCTVHVLRLQIISDREHYQHDGALMGSQDLDGVVVFIKNFVSCLVDGRGLQQEDLEGGDRLGWRDRLCFLKATDHLDKLHEQNGRHRLVSEESFHLEGLKADDAFLREADAGGRAGLVCQRCPYFLPFHDRVRVFRHFLERDREAFYSGLPPQVRMNPFLSAKTVTIRRKYVLEDGYAQLDPLGPGLKAIVRIQFVNELGEDEAGVDGGGLFKDFLESLAATAFDTQYGFFRANPENKLYPNPNSSSVSQDHLNFFRFFGRMVGKAVYEGILVDVPFAEFFLRKIRGKRNDFDDLRFLDQELHGNLCFLRGYEGSVEDLGLCFAVERDDFGRVVVEDLVPGGKDEPVTNATAIRYIHLMADYKLNVQMQRQVTAFMQGLQDLLDPEWLNLFNDSELQSLISGSEKGLDLEDMRRNMAYSGGYDENHPAIKTFWHVVGGFTVEEQQKLLKFVTACSRPPLLGFSFLEPSLCIQRAAGAEGDCSRLPTAATCMNLLKLPPYPTVDEMDEKIRYAINSGSGFDLS</sequence>
<dbReference type="PANTHER" id="PTHR45700">
    <property type="entry name" value="UBIQUITIN-PROTEIN LIGASE E3C"/>
    <property type="match status" value="1"/>
</dbReference>
<dbReference type="CDD" id="cd00078">
    <property type="entry name" value="HECTc"/>
    <property type="match status" value="1"/>
</dbReference>
<comment type="similarity">
    <text evidence="6">Belongs to the UPL family.</text>
</comment>
<keyword evidence="9" id="KW-0436">Ligase</keyword>
<gene>
    <name evidence="9" type="ORF">HKI87_02g10520</name>
</gene>
<evidence type="ECO:0000256" key="4">
    <source>
        <dbReference type="ARBA" id="ARBA00022786"/>
    </source>
</evidence>
<organism evidence="9 10">
    <name type="scientific">Chloropicon roscoffensis</name>
    <dbReference type="NCBI Taxonomy" id="1461544"/>
    <lineage>
        <taxon>Eukaryota</taxon>
        <taxon>Viridiplantae</taxon>
        <taxon>Chlorophyta</taxon>
        <taxon>Chloropicophyceae</taxon>
        <taxon>Chloropicales</taxon>
        <taxon>Chloropicaceae</taxon>
        <taxon>Chloropicon</taxon>
    </lineage>
</organism>
<dbReference type="InterPro" id="IPR000569">
    <property type="entry name" value="HECT_dom"/>
</dbReference>
<evidence type="ECO:0000313" key="10">
    <source>
        <dbReference type="Proteomes" id="UP001472866"/>
    </source>
</evidence>
<dbReference type="Pfam" id="PF00632">
    <property type="entry name" value="HECT"/>
    <property type="match status" value="1"/>
</dbReference>
<dbReference type="Gene3D" id="3.30.2160.10">
    <property type="entry name" value="Hect, E3 ligase catalytic domain"/>
    <property type="match status" value="1"/>
</dbReference>
<dbReference type="Gene3D" id="3.30.2410.10">
    <property type="entry name" value="Hect, E3 ligase catalytic domain"/>
    <property type="match status" value="1"/>
</dbReference>
<feature type="domain" description="HECT" evidence="8">
    <location>
        <begin position="642"/>
        <end position="977"/>
    </location>
</feature>
<dbReference type="SMART" id="SM00119">
    <property type="entry name" value="HECTc"/>
    <property type="match status" value="1"/>
</dbReference>
<comment type="function">
    <text evidence="5">Probable E3 ubiquitin-protein ligase which mediates ubiquitination and subsequent proteasomal degradation of target proteins.</text>
</comment>
<evidence type="ECO:0000256" key="1">
    <source>
        <dbReference type="ARBA" id="ARBA00000885"/>
    </source>
</evidence>
<keyword evidence="3" id="KW-0808">Transferase</keyword>
<protein>
    <recommendedName>
        <fullName evidence="2">HECT-type E3 ubiquitin transferase</fullName>
        <ecNumber evidence="2">2.3.2.26</ecNumber>
    </recommendedName>
</protein>
<dbReference type="AlphaFoldDB" id="A0AAX4P0V0"/>
<name>A0AAX4P0V0_9CHLO</name>